<keyword evidence="2" id="KW-1185">Reference proteome</keyword>
<accession>A0ABY9R8D6</accession>
<evidence type="ECO:0000313" key="1">
    <source>
        <dbReference type="EMBL" id="WMW76929.1"/>
    </source>
</evidence>
<dbReference type="Proteomes" id="UP001180481">
    <property type="component" value="Chromosome"/>
</dbReference>
<reference evidence="1" key="1">
    <citation type="submission" date="2023-09" db="EMBL/GenBank/DDBJ databases">
        <title>Flavobacterium sp. 20NA77.7 isolated from freshwater.</title>
        <authorList>
            <person name="Le V."/>
            <person name="Ko S.-R."/>
            <person name="Ahn C.-Y."/>
            <person name="Oh H.-M."/>
        </authorList>
    </citation>
    <scope>NUCLEOTIDE SEQUENCE</scope>
    <source>
        <strain evidence="1">20NA77.7</strain>
    </source>
</reference>
<evidence type="ECO:0008006" key="3">
    <source>
        <dbReference type="Google" id="ProtNLM"/>
    </source>
</evidence>
<name>A0ABY9R8D6_9FLAO</name>
<gene>
    <name evidence="1" type="ORF">RF683_05360</name>
</gene>
<evidence type="ECO:0000313" key="2">
    <source>
        <dbReference type="Proteomes" id="UP001180481"/>
    </source>
</evidence>
<organism evidence="1 2">
    <name type="scientific">Flavobacterium nakdongensis</name>
    <dbReference type="NCBI Taxonomy" id="3073563"/>
    <lineage>
        <taxon>Bacteria</taxon>
        <taxon>Pseudomonadati</taxon>
        <taxon>Bacteroidota</taxon>
        <taxon>Flavobacteriia</taxon>
        <taxon>Flavobacteriales</taxon>
        <taxon>Flavobacteriaceae</taxon>
        <taxon>Flavobacterium</taxon>
    </lineage>
</organism>
<dbReference type="PROSITE" id="PS51257">
    <property type="entry name" value="PROKAR_LIPOPROTEIN"/>
    <property type="match status" value="1"/>
</dbReference>
<sequence length="1048" mass="120926">MRKYYIFIFQIIIFSCFSQNQESYQKYLSNFPKAPLTPNTYNFLKQGEVKIDEYTGSNHYEIELYNLKNNDIEIPITLKYTSSNGIKVTEEASWVGLGWNLTLPTIVQMVNDFDDLSVERRFIRPDYFKTYTPFVSDQQNINQYSVDVSNYTNGSITSPIIAPEIQNGVKKSFYELSFYNGVSQRKEDIVNYVYDSEPDYFIVNLPGQQLKMTTVTDLYSPNDVLGIVKFKILNNLTYKAEKTAMGIKITDDKGNLYFFEEKEEVFNIDGTGTQFITNRNWFLTKIQNYNNQLITLNYDNKGDINHITQIAQRQNKNTGMNFDQGFTPFYYSILNYLSVNGNSFFNMDLDNLILTSNGIVTNTAKSLNITKGHKVISNIIFDSGKIEFNTSTRSDNNFFKLDNIYVKDLNNTLVKQIKFNYDYFLSANNPVNSKYNIVFYWTLFNEAHLKTRLQLTSVNTYEEKDYVFEYEQNLLPEKNSFARDYWGYANGKLTNTSLLPNMVDIYPGFNDLGFVTSNNMNPDISYCKANILKKVIYPSGGSVEFDYELNSATNFFFDIVFDQTLRYGNGLRLKKKILNDGRGNLITEQLFYEEGKALLPKRLTRSNNQYKYGRVPNAYATNCNPPDWCSSQLFSIAYNALSNDSFISSDGFNFSDNVGYSKVTRKIVDSINNGAIEKEFYNKPLIPWFCSENFTLPSLYDSNTNNQNGNILKETVKNNLNILQKETFYTYNFYISDIEYGIKLKSLGLKSMPIEFLFGSGSQSWDSNKCNYYCYFNPQTFISCYLLGAYPIYAYDSKLSSVKEVLYLNGNPIENLTTFSYSPRRYLKMETKFNSDEVTESTTYIYSHENLSEPYMYEYSFINNVMGETVKELTTKNGQHIKTFNKSYEKNGITNNKIKPVNFLIQKGQNDIQNIAIINKYDDIGNILEFSQNNSPSIVMIYGYNKSLPIAKIENATYAQVQQYEANLQTLSNGTDENALSTALNNLRTALPNAMVSTYTHKPLIGISTATDPKGDKQTYHYDSFNRLQFVKDKEGNILSENEYHYKN</sequence>
<dbReference type="RefSeq" id="WP_309531314.1">
    <property type="nucleotide sequence ID" value="NZ_CP133721.1"/>
</dbReference>
<dbReference type="EMBL" id="CP133721">
    <property type="protein sequence ID" value="WMW76929.1"/>
    <property type="molecule type" value="Genomic_DNA"/>
</dbReference>
<proteinExistence type="predicted"/>
<protein>
    <recommendedName>
        <fullName evidence="3">YD repeat-containing protein</fullName>
    </recommendedName>
</protein>